<dbReference type="eggNOG" id="COG3189">
    <property type="taxonomic scope" value="Bacteria"/>
</dbReference>
<evidence type="ECO:0000313" key="1">
    <source>
        <dbReference type="EMBL" id="KEZ76260.1"/>
    </source>
</evidence>
<keyword evidence="2" id="KW-1185">Reference proteome</keyword>
<dbReference type="Proteomes" id="UP000028302">
    <property type="component" value="Unassembled WGS sequence"/>
</dbReference>
<dbReference type="OrthoDB" id="9790745at2"/>
<accession>A0A084IHS6</accession>
<dbReference type="PANTHER" id="PTHR36849:SF1">
    <property type="entry name" value="CYTOPLASMIC PROTEIN"/>
    <property type="match status" value="1"/>
</dbReference>
<name>A0A084IHS6_SALHC</name>
<dbReference type="EMBL" id="APNK01000034">
    <property type="protein sequence ID" value="KEZ76260.1"/>
    <property type="molecule type" value="Genomic_DNA"/>
</dbReference>
<dbReference type="PANTHER" id="PTHR36849">
    <property type="entry name" value="CYTOPLASMIC PROTEIN-RELATED"/>
    <property type="match status" value="1"/>
</dbReference>
<dbReference type="AlphaFoldDB" id="A0A084IHS6"/>
<organism evidence="1 2">
    <name type="scientific">Salinisphaera hydrothermalis (strain C41B8)</name>
    <dbReference type="NCBI Taxonomy" id="1304275"/>
    <lineage>
        <taxon>Bacteria</taxon>
        <taxon>Pseudomonadati</taxon>
        <taxon>Pseudomonadota</taxon>
        <taxon>Gammaproteobacteria</taxon>
        <taxon>Salinisphaerales</taxon>
        <taxon>Salinisphaeraceae</taxon>
        <taxon>Salinisphaera</taxon>
    </lineage>
</organism>
<reference evidence="1 2" key="1">
    <citation type="submission" date="2013-03" db="EMBL/GenBank/DDBJ databases">
        <title>Salinisphaera hydrothermalis C41B8 Genome Sequencing.</title>
        <authorList>
            <person name="Li C."/>
            <person name="Lai Q."/>
            <person name="Shao Z."/>
        </authorList>
    </citation>
    <scope>NUCLEOTIDE SEQUENCE [LARGE SCALE GENOMIC DNA]</scope>
    <source>
        <strain evidence="1 2">C41B8</strain>
    </source>
</reference>
<comment type="caution">
    <text evidence="1">The sequence shown here is derived from an EMBL/GenBank/DDBJ whole genome shotgun (WGS) entry which is preliminary data.</text>
</comment>
<evidence type="ECO:0000313" key="2">
    <source>
        <dbReference type="Proteomes" id="UP000028302"/>
    </source>
</evidence>
<dbReference type="Pfam" id="PF22752">
    <property type="entry name" value="DUF488-N3i"/>
    <property type="match status" value="1"/>
</dbReference>
<dbReference type="RefSeq" id="WP_037340375.1">
    <property type="nucleotide sequence ID" value="NZ_APNK01000034.1"/>
</dbReference>
<proteinExistence type="predicted"/>
<dbReference type="InterPro" id="IPR052552">
    <property type="entry name" value="YeaO-like"/>
</dbReference>
<gene>
    <name evidence="1" type="ORF">C41B8_15672</name>
</gene>
<protein>
    <recommendedName>
        <fullName evidence="3">Uroporphyrin-III C-methyltransferase</fullName>
    </recommendedName>
</protein>
<sequence length="117" mass="13378">MGIRLKRIYDPAEADDGYRVLVDRLWPRGVAKADARLDAWHRALAPSKALREWFGHDRERWPDFRSAYARELADSDPGLLAELREHAGHEGLTLLYAARDTECNNAVVLKQVLEQTP</sequence>
<evidence type="ECO:0008006" key="3">
    <source>
        <dbReference type="Google" id="ProtNLM"/>
    </source>
</evidence>